<dbReference type="AlphaFoldDB" id="A0A8J6ABM9"/>
<feature type="non-terminal residue" evidence="2">
    <location>
        <position position="1"/>
    </location>
</feature>
<evidence type="ECO:0000313" key="3">
    <source>
        <dbReference type="Proteomes" id="UP000700334"/>
    </source>
</evidence>
<dbReference type="Pfam" id="PF15763">
    <property type="entry name" value="DUF4692"/>
    <property type="match status" value="1"/>
</dbReference>
<feature type="compositionally biased region" description="Basic and acidic residues" evidence="1">
    <location>
        <begin position="1"/>
        <end position="14"/>
    </location>
</feature>
<dbReference type="OrthoDB" id="9422279at2759"/>
<keyword evidence="3" id="KW-1185">Reference proteome</keyword>
<evidence type="ECO:0000313" key="2">
    <source>
        <dbReference type="EMBL" id="KAG8518088.1"/>
    </source>
</evidence>
<dbReference type="PANTHER" id="PTHR38491">
    <property type="entry name" value="REGULATOR OF HEMOGLOBINIZATION AND ERYTHROID CELL EXPANSION PROTEIN"/>
    <property type="match status" value="1"/>
</dbReference>
<dbReference type="PANTHER" id="PTHR38491:SF1">
    <property type="entry name" value="REGULATOR OF HEMOGLOBINIZATION AND ERYTHROID CELL EXPANSION PROTEIN"/>
    <property type="match status" value="1"/>
</dbReference>
<name>A0A8J6ABM9_GALPY</name>
<accession>A0A8J6ABM9</accession>
<reference evidence="2" key="1">
    <citation type="journal article" date="2021" name="Evol. Appl.">
        <title>The genome of the Pyrenean desman and the effects of bottlenecks and inbreeding on the genomic landscape of an endangered species.</title>
        <authorList>
            <person name="Escoda L."/>
            <person name="Castresana J."/>
        </authorList>
    </citation>
    <scope>NUCLEOTIDE SEQUENCE</scope>
    <source>
        <strain evidence="2">IBE-C5619</strain>
    </source>
</reference>
<feature type="region of interest" description="Disordered" evidence="1">
    <location>
        <begin position="1"/>
        <end position="82"/>
    </location>
</feature>
<dbReference type="GO" id="GO:0005886">
    <property type="term" value="C:plasma membrane"/>
    <property type="evidence" value="ECO:0007669"/>
    <property type="project" value="TreeGrafter"/>
</dbReference>
<feature type="compositionally biased region" description="Low complexity" evidence="1">
    <location>
        <begin position="49"/>
        <end position="68"/>
    </location>
</feature>
<sequence>SHSERILKEVRPQDSRPSPSLHPTPAAQELKATQAERSALVSDLHYRGGSDTSSESSSSSSSSGSSGSSPPPGQATKDVHYTQVVFPSPGALKSESTLDYENMKEAKDYVNVNPQIRKPNMWTFVNPAVSESVEYTQVAT</sequence>
<organism evidence="2 3">
    <name type="scientific">Galemys pyrenaicus</name>
    <name type="common">Iberian desman</name>
    <name type="synonym">Pyrenean desman</name>
    <dbReference type="NCBI Taxonomy" id="202257"/>
    <lineage>
        <taxon>Eukaryota</taxon>
        <taxon>Metazoa</taxon>
        <taxon>Chordata</taxon>
        <taxon>Craniata</taxon>
        <taxon>Vertebrata</taxon>
        <taxon>Euteleostomi</taxon>
        <taxon>Mammalia</taxon>
        <taxon>Eutheria</taxon>
        <taxon>Laurasiatheria</taxon>
        <taxon>Eulipotyphla</taxon>
        <taxon>Talpidae</taxon>
        <taxon>Galemys</taxon>
    </lineage>
</organism>
<dbReference type="InterPro" id="IPR031517">
    <property type="entry name" value="RHEX-like"/>
</dbReference>
<comment type="caution">
    <text evidence="2">The sequence shown here is derived from an EMBL/GenBank/DDBJ whole genome shotgun (WGS) entry which is preliminary data.</text>
</comment>
<gene>
    <name evidence="2" type="ORF">J0S82_016928</name>
</gene>
<protein>
    <submittedName>
        <fullName evidence="2">Regulator of hemoglobinization and erythroid cell expansion protein</fullName>
    </submittedName>
</protein>
<dbReference type="EMBL" id="JAGFMF010011641">
    <property type="protein sequence ID" value="KAG8518088.1"/>
    <property type="molecule type" value="Genomic_DNA"/>
</dbReference>
<dbReference type="Proteomes" id="UP000700334">
    <property type="component" value="Unassembled WGS sequence"/>
</dbReference>
<proteinExistence type="predicted"/>
<evidence type="ECO:0000256" key="1">
    <source>
        <dbReference type="SAM" id="MobiDB-lite"/>
    </source>
</evidence>